<keyword evidence="3" id="KW-0812">Transmembrane</keyword>
<dbReference type="EMBL" id="KM972277">
    <property type="protein sequence ID" value="AKE80361.1"/>
    <property type="molecule type" value="Genomic_DNA"/>
</dbReference>
<keyword evidence="1 6" id="KW-0328">Glycosyltransferase</keyword>
<evidence type="ECO:0000256" key="2">
    <source>
        <dbReference type="ARBA" id="ARBA00022679"/>
    </source>
</evidence>
<evidence type="ECO:0000313" key="5">
    <source>
        <dbReference type="EMBL" id="AKE79701.1"/>
    </source>
</evidence>
<dbReference type="GO" id="GO:0016757">
    <property type="term" value="F:glycosyltransferase activity"/>
    <property type="evidence" value="ECO:0007669"/>
    <property type="project" value="UniProtKB-KW"/>
</dbReference>
<dbReference type="PANTHER" id="PTHR22916">
    <property type="entry name" value="GLYCOSYLTRANSFERASE"/>
    <property type="match status" value="1"/>
</dbReference>
<dbReference type="InterPro" id="IPR029044">
    <property type="entry name" value="Nucleotide-diphossugar_trans"/>
</dbReference>
<dbReference type="EMBL" id="KM972250">
    <property type="protein sequence ID" value="AKE79760.1"/>
    <property type="molecule type" value="Genomic_DNA"/>
</dbReference>
<dbReference type="PANTHER" id="PTHR22916:SF51">
    <property type="entry name" value="GLYCOSYLTRANSFERASE EPSH-RELATED"/>
    <property type="match status" value="1"/>
</dbReference>
<keyword evidence="3" id="KW-0472">Membrane</keyword>
<proteinExistence type="predicted"/>
<dbReference type="CDD" id="cd00761">
    <property type="entry name" value="Glyco_tranf_GTA_type"/>
    <property type="match status" value="1"/>
</dbReference>
<reference evidence="6" key="1">
    <citation type="journal article" date="2015" name="Appl. Environ. Microbiol.">
        <title>Eight Novel Capsular Polysaccharide Synthesis Gene Loci Identified in Nontypeable Streptococcus suis Isolates.</title>
        <authorList>
            <person name="Zheng H."/>
            <person name="Ji S."/>
            <person name="Liu Z."/>
            <person name="Lan R."/>
            <person name="Huang Y."/>
            <person name="Bai X."/>
            <person name="Gottschalk M."/>
            <person name="Xu J."/>
        </authorList>
    </citation>
    <scope>NUCLEOTIDE SEQUENCE</scope>
    <source>
        <strain evidence="5">YS148_seq</strain>
        <strain evidence="6">YS155_seq</strain>
        <strain evidence="7">YS23_seq</strain>
        <strain evidence="8">YS72_seq</strain>
    </source>
</reference>
<organism evidence="6">
    <name type="scientific">Streptococcus suis</name>
    <dbReference type="NCBI Taxonomy" id="1307"/>
    <lineage>
        <taxon>Bacteria</taxon>
        <taxon>Bacillati</taxon>
        <taxon>Bacillota</taxon>
        <taxon>Bacilli</taxon>
        <taxon>Lactobacillales</taxon>
        <taxon>Streptococcaceae</taxon>
        <taxon>Streptococcus</taxon>
    </lineage>
</organism>
<dbReference type="Gene3D" id="3.90.550.10">
    <property type="entry name" value="Spore Coat Polysaccharide Biosynthesis Protein SpsA, Chain A"/>
    <property type="match status" value="1"/>
</dbReference>
<dbReference type="EMBL" id="KM972261">
    <property type="protein sequence ID" value="AKE80000.1"/>
    <property type="molecule type" value="Genomic_DNA"/>
</dbReference>
<evidence type="ECO:0000256" key="1">
    <source>
        <dbReference type="ARBA" id="ARBA00022676"/>
    </source>
</evidence>
<keyword evidence="2 6" id="KW-0808">Transferase</keyword>
<evidence type="ECO:0000259" key="4">
    <source>
        <dbReference type="Pfam" id="PF00535"/>
    </source>
</evidence>
<evidence type="ECO:0000313" key="6">
    <source>
        <dbReference type="EMBL" id="AKE79760.1"/>
    </source>
</evidence>
<gene>
    <name evidence="6" type="primary">cpsL</name>
    <name evidence="5" type="ORF">YS148.seq-orf00013</name>
    <name evidence="6" type="ORF">YS155.seq-orf00013</name>
    <name evidence="7" type="ORF">YS23.seq-orf00012</name>
    <name evidence="8" type="ORF">YS72.seq-orf00012</name>
</gene>
<dbReference type="EMBL" id="KM972247">
    <property type="protein sequence ID" value="AKE79701.1"/>
    <property type="molecule type" value="Genomic_DNA"/>
</dbReference>
<dbReference type="AlphaFoldDB" id="A0A0F6UWJ9"/>
<evidence type="ECO:0000313" key="8">
    <source>
        <dbReference type="EMBL" id="AKE80361.1"/>
    </source>
</evidence>
<accession>A0A0F6UWJ9</accession>
<name>A0A0F6UWJ9_STRSU</name>
<protein>
    <submittedName>
        <fullName evidence="6">Galactosyltransferase</fullName>
    </submittedName>
</protein>
<evidence type="ECO:0000313" key="7">
    <source>
        <dbReference type="EMBL" id="AKE80000.1"/>
    </source>
</evidence>
<sequence>MVNDLVSVIIPIFNVENYLRKCLESVRNQSYQNLEIILVNDGSQDSSGAICDEYCKKDSRVKCIHKKNGGLSDARNAGIEVATGEYLCFIDSDDSIHKQYVEILLRSLKKYDADIAVCNFQRVQENEITFEQEIDLSEICVNALNQDESWFALYDDKLKFQYTTVWSKLYKRYIFTALHFPVGRLNEDSATAHQIIGLIGKSIYVDAVLYYYLIRTGSIMNSNIKTDDGVKAIEDRISYFMSQGKQRLLEKTYCYYATMIMGTYCSLSGDEYDELRNSLVARLGTAYKEHKYIFNKHRKLLIRLNFFLIMPNVYRFLVRFIKNNIKRIG</sequence>
<feature type="transmembrane region" description="Helical" evidence="3">
    <location>
        <begin position="300"/>
        <end position="318"/>
    </location>
</feature>
<dbReference type="Pfam" id="PF00535">
    <property type="entry name" value="Glycos_transf_2"/>
    <property type="match status" value="1"/>
</dbReference>
<feature type="domain" description="Glycosyltransferase 2-like" evidence="4">
    <location>
        <begin position="7"/>
        <end position="135"/>
    </location>
</feature>
<evidence type="ECO:0000256" key="3">
    <source>
        <dbReference type="SAM" id="Phobius"/>
    </source>
</evidence>
<dbReference type="SUPFAM" id="SSF53448">
    <property type="entry name" value="Nucleotide-diphospho-sugar transferases"/>
    <property type="match status" value="1"/>
</dbReference>
<keyword evidence="3" id="KW-1133">Transmembrane helix</keyword>
<dbReference type="InterPro" id="IPR001173">
    <property type="entry name" value="Glyco_trans_2-like"/>
</dbReference>